<proteinExistence type="predicted"/>
<feature type="transmembrane region" description="Helical" evidence="1">
    <location>
        <begin position="18"/>
        <end position="37"/>
    </location>
</feature>
<dbReference type="AlphaFoldDB" id="A0A7W9FZN3"/>
<keyword evidence="3" id="KW-1185">Reference proteome</keyword>
<name>A0A7W9FZN3_9ACTN</name>
<dbReference type="Proteomes" id="UP000579153">
    <property type="component" value="Unassembled WGS sequence"/>
</dbReference>
<sequence>MADRFDVIEVGERGRRRWVGPAVVVALLLIPVVSLLISRDPESAPPVGPTSEPIRSLTKIDSAPNILTVRPVAKGGEEVMDVVFPHGVRAEVRYPAELGLAAMGSRPFQGIWIDGQYRQLSAPYNGEFEVTAGGRPIRNYAPNVTLWPPRAGSGYYGQVLLFAFGRWRLAMYDRGQGLRFEQRVAVARGLQGRETKDGYLVLSARAPVRLAGPGETVQGQPLGPQLWFGGGAGEMVALVPTPGCGKKAGIPRVIEGRGRPTGSVCRGDVLVAVTGPQSFRKRALAGIRITLK</sequence>
<reference evidence="2 3" key="1">
    <citation type="submission" date="2020-08" db="EMBL/GenBank/DDBJ databases">
        <title>Sequencing the genomes of 1000 actinobacteria strains.</title>
        <authorList>
            <person name="Klenk H.-P."/>
        </authorList>
    </citation>
    <scope>NUCLEOTIDE SEQUENCE [LARGE SCALE GENOMIC DNA]</scope>
    <source>
        <strain evidence="2 3">DSM 45507</strain>
    </source>
</reference>
<comment type="caution">
    <text evidence="2">The sequence shown here is derived from an EMBL/GenBank/DDBJ whole genome shotgun (WGS) entry which is preliminary data.</text>
</comment>
<protein>
    <submittedName>
        <fullName evidence="2">Uncharacterized protein</fullName>
    </submittedName>
</protein>
<gene>
    <name evidence="2" type="ORF">HD596_001253</name>
</gene>
<keyword evidence="1" id="KW-0472">Membrane</keyword>
<evidence type="ECO:0000313" key="3">
    <source>
        <dbReference type="Proteomes" id="UP000579153"/>
    </source>
</evidence>
<organism evidence="2 3">
    <name type="scientific">Nonomuraea jabiensis</name>
    <dbReference type="NCBI Taxonomy" id="882448"/>
    <lineage>
        <taxon>Bacteria</taxon>
        <taxon>Bacillati</taxon>
        <taxon>Actinomycetota</taxon>
        <taxon>Actinomycetes</taxon>
        <taxon>Streptosporangiales</taxon>
        <taxon>Streptosporangiaceae</taxon>
        <taxon>Nonomuraea</taxon>
    </lineage>
</organism>
<dbReference type="RefSeq" id="WP_185068337.1">
    <property type="nucleotide sequence ID" value="NZ_JACHMB010000001.1"/>
</dbReference>
<accession>A0A7W9FZN3</accession>
<evidence type="ECO:0000256" key="1">
    <source>
        <dbReference type="SAM" id="Phobius"/>
    </source>
</evidence>
<keyword evidence="1" id="KW-1133">Transmembrane helix</keyword>
<evidence type="ECO:0000313" key="2">
    <source>
        <dbReference type="EMBL" id="MBB5774497.1"/>
    </source>
</evidence>
<keyword evidence="1" id="KW-0812">Transmembrane</keyword>
<dbReference type="EMBL" id="JACHMB010000001">
    <property type="protein sequence ID" value="MBB5774497.1"/>
    <property type="molecule type" value="Genomic_DNA"/>
</dbReference>